<dbReference type="Gene3D" id="3.40.1390.30">
    <property type="entry name" value="NIF3 (NGG1p interacting factor 3)-like"/>
    <property type="match status" value="2"/>
</dbReference>
<organism evidence="5 6">
    <name type="scientific">Mycoplasmopsis alligatoris A21JP2</name>
    <dbReference type="NCBI Taxonomy" id="747682"/>
    <lineage>
        <taxon>Bacteria</taxon>
        <taxon>Bacillati</taxon>
        <taxon>Mycoplasmatota</taxon>
        <taxon>Mycoplasmoidales</taxon>
        <taxon>Metamycoplasmataceae</taxon>
        <taxon>Mycoplasmopsis</taxon>
    </lineage>
</organism>
<evidence type="ECO:0000256" key="1">
    <source>
        <dbReference type="ARBA" id="ARBA00006964"/>
    </source>
</evidence>
<evidence type="ECO:0000313" key="6">
    <source>
        <dbReference type="Proteomes" id="UP000004757"/>
    </source>
</evidence>
<dbReference type="EMBL" id="ADNC01000011">
    <property type="protein sequence ID" value="EFF41555.1"/>
    <property type="molecule type" value="Genomic_DNA"/>
</dbReference>
<dbReference type="SUPFAM" id="SSF102705">
    <property type="entry name" value="NIF3 (NGG1p interacting factor 3)-like"/>
    <property type="match status" value="1"/>
</dbReference>
<comment type="similarity">
    <text evidence="1">Belongs to the GTP cyclohydrolase I type 2/NIF3 family.</text>
</comment>
<protein>
    <recommendedName>
        <fullName evidence="2">GTP cyclohydrolase 1 type 2 homolog</fullName>
    </recommendedName>
</protein>
<dbReference type="GO" id="GO:0005737">
    <property type="term" value="C:cytoplasm"/>
    <property type="evidence" value="ECO:0007669"/>
    <property type="project" value="TreeGrafter"/>
</dbReference>
<feature type="binding site" evidence="4">
    <location>
        <position position="226"/>
    </location>
    <ligand>
        <name>a divalent metal cation</name>
        <dbReference type="ChEBI" id="CHEBI:60240"/>
        <label>1</label>
    </ligand>
</feature>
<dbReference type="OrthoDB" id="9792792at2"/>
<dbReference type="RefSeq" id="WP_005683463.1">
    <property type="nucleotide sequence ID" value="NZ_ADNC01000011.1"/>
</dbReference>
<gene>
    <name evidence="5" type="ORF">MALL_0207</name>
</gene>
<dbReference type="GO" id="GO:0046872">
    <property type="term" value="F:metal ion binding"/>
    <property type="evidence" value="ECO:0007669"/>
    <property type="project" value="UniProtKB-KW"/>
</dbReference>
<dbReference type="Pfam" id="PF01784">
    <property type="entry name" value="DUF34_NIF3"/>
    <property type="match status" value="1"/>
</dbReference>
<evidence type="ECO:0000313" key="5">
    <source>
        <dbReference type="EMBL" id="EFF41555.1"/>
    </source>
</evidence>
<evidence type="ECO:0000256" key="3">
    <source>
        <dbReference type="ARBA" id="ARBA00022723"/>
    </source>
</evidence>
<proteinExistence type="inferred from homology"/>
<dbReference type="InterPro" id="IPR036069">
    <property type="entry name" value="DUF34/NIF3_sf"/>
</dbReference>
<reference evidence="5 6" key="1">
    <citation type="submission" date="2010-03" db="EMBL/GenBank/DDBJ databases">
        <authorList>
            <person name="Glass J.I."/>
            <person name="Benders G.A."/>
            <person name="Durkin A.S."/>
            <person name="Farmerie W.G."/>
            <person name="Hlavinka K."/>
            <person name="Hostetler J."/>
            <person name="Jackson J."/>
            <person name="May M.A."/>
            <person name="Miller R.H."/>
            <person name="Paralanov V."/>
            <person name="Radune D."/>
            <person name="Szczypinski B."/>
            <person name="Brown D.R."/>
        </authorList>
    </citation>
    <scope>NUCLEOTIDE SEQUENCE [LARGE SCALE GENOMIC DNA]</scope>
    <source>
        <strain evidence="5 6">A21JP2</strain>
    </source>
</reference>
<evidence type="ECO:0000256" key="2">
    <source>
        <dbReference type="ARBA" id="ARBA00022112"/>
    </source>
</evidence>
<feature type="binding site" evidence="4">
    <location>
        <position position="66"/>
    </location>
    <ligand>
        <name>a divalent metal cation</name>
        <dbReference type="ChEBI" id="CHEBI:60240"/>
        <label>1</label>
    </ligand>
</feature>
<comment type="caution">
    <text evidence="5">The sequence shown here is derived from an EMBL/GenBank/DDBJ whole genome shotgun (WGS) entry which is preliminary data.</text>
</comment>
<keyword evidence="3 4" id="KW-0479">Metal-binding</keyword>
<dbReference type="PANTHER" id="PTHR13799:SF14">
    <property type="entry name" value="GTP CYCLOHYDROLASE 1 TYPE 2 HOMOLOG"/>
    <property type="match status" value="1"/>
</dbReference>
<name>D4XVS0_9BACT</name>
<dbReference type="STRING" id="747682.MALL_0207"/>
<dbReference type="InterPro" id="IPR002678">
    <property type="entry name" value="DUF34/NIF3"/>
</dbReference>
<feature type="binding site" evidence="4">
    <location>
        <position position="106"/>
    </location>
    <ligand>
        <name>a divalent metal cation</name>
        <dbReference type="ChEBI" id="CHEBI:60240"/>
        <label>1</label>
    </ligand>
</feature>
<dbReference type="FunFam" id="3.40.1390.30:FF:000001">
    <property type="entry name" value="GTP cyclohydrolase 1 type 2"/>
    <property type="match status" value="1"/>
</dbReference>
<dbReference type="PANTHER" id="PTHR13799">
    <property type="entry name" value="NGG1 INTERACTING FACTOR 3"/>
    <property type="match status" value="1"/>
</dbReference>
<evidence type="ECO:0000256" key="4">
    <source>
        <dbReference type="PIRSR" id="PIRSR602678-1"/>
    </source>
</evidence>
<accession>D4XVS0</accession>
<dbReference type="eggNOG" id="COG0327">
    <property type="taxonomic scope" value="Bacteria"/>
</dbReference>
<dbReference type="AlphaFoldDB" id="D4XVS0"/>
<sequence>MKIKQISDYLLNKYPLKNKEIWDPAGFSIKFNLSQKLTGIVTSIDLTKEVLNKAIQTNSNLIITHHPFKFEKTWKDEQLKAPYKLEILSMLKKHKISVLCLHTNYDYALEGTSFQIIKSLKLDNFAIYQEFGYEAKISFKTTTNDLISLIKNNLKLSEFRTNLSSTKLNKEISKIAFLSGSGYIGQAIELANKGYELIVTSDIKWSDWIVYDQNKINILEIPHLDEEVFAKDIFEQLKNKFNNLNIHFVKLSVPYKNI</sequence>
<keyword evidence="6" id="KW-1185">Reference proteome</keyword>
<feature type="binding site" evidence="4">
    <location>
        <position position="223"/>
    </location>
    <ligand>
        <name>a divalent metal cation</name>
        <dbReference type="ChEBI" id="CHEBI:60240"/>
        <label>1</label>
    </ligand>
</feature>
<feature type="binding site" evidence="4">
    <location>
        <position position="65"/>
    </location>
    <ligand>
        <name>a divalent metal cation</name>
        <dbReference type="ChEBI" id="CHEBI:60240"/>
        <label>1</label>
    </ligand>
</feature>
<dbReference type="Proteomes" id="UP000004757">
    <property type="component" value="Unassembled WGS sequence"/>
</dbReference>